<accession>A0A8I0MYM8</accession>
<evidence type="ECO:0000313" key="2">
    <source>
        <dbReference type="Proteomes" id="UP000660708"/>
    </source>
</evidence>
<reference evidence="1 2" key="1">
    <citation type="submission" date="2015-06" db="EMBL/GenBank/DDBJ databases">
        <title>Genome sequence of Pseudoalteromonas peptidolytica.</title>
        <authorList>
            <person name="Xie B.-B."/>
            <person name="Rong J.-C."/>
            <person name="Qin Q.-L."/>
            <person name="Zhang Y.-Z."/>
        </authorList>
    </citation>
    <scope>NUCLEOTIDE SEQUENCE [LARGE SCALE GENOMIC DNA]</scope>
    <source>
        <strain evidence="1 2">F12-50-A1</strain>
    </source>
</reference>
<organism evidence="1 2">
    <name type="scientific">Pseudoalteromonas peptidolytica F12-50-A1</name>
    <dbReference type="NCBI Taxonomy" id="1315280"/>
    <lineage>
        <taxon>Bacteria</taxon>
        <taxon>Pseudomonadati</taxon>
        <taxon>Pseudomonadota</taxon>
        <taxon>Gammaproteobacteria</taxon>
        <taxon>Alteromonadales</taxon>
        <taxon>Pseudoalteromonadaceae</taxon>
        <taxon>Pseudoalteromonas</taxon>
    </lineage>
</organism>
<dbReference type="AlphaFoldDB" id="A0A8I0MYM8"/>
<dbReference type="RefSeq" id="WP_168756783.1">
    <property type="nucleotide sequence ID" value="NZ_AQHF01000026.1"/>
</dbReference>
<gene>
    <name evidence="1" type="ORF">PPEP_a2154</name>
</gene>
<evidence type="ECO:0000313" key="1">
    <source>
        <dbReference type="EMBL" id="MBE0347651.1"/>
    </source>
</evidence>
<sequence>MRSRPGITPEQHETIELKPTHPDYYKNLGILYSAMKLGKAVVYTSDNGEENTNKCHDTDETLFPLFNILRVY</sequence>
<dbReference type="EMBL" id="AQHF01000026">
    <property type="protein sequence ID" value="MBE0347651.1"/>
    <property type="molecule type" value="Genomic_DNA"/>
</dbReference>
<name>A0A8I0MYM8_9GAMM</name>
<keyword evidence="2" id="KW-1185">Reference proteome</keyword>
<protein>
    <submittedName>
        <fullName evidence="1">Uncharacterized protein</fullName>
    </submittedName>
</protein>
<comment type="caution">
    <text evidence="1">The sequence shown here is derived from an EMBL/GenBank/DDBJ whole genome shotgun (WGS) entry which is preliminary data.</text>
</comment>
<proteinExistence type="predicted"/>
<dbReference type="Proteomes" id="UP000660708">
    <property type="component" value="Unassembled WGS sequence"/>
</dbReference>